<dbReference type="PROSITE" id="PS50011">
    <property type="entry name" value="PROTEIN_KINASE_DOM"/>
    <property type="match status" value="1"/>
</dbReference>
<dbReference type="InterPro" id="IPR015943">
    <property type="entry name" value="WD40/YVTN_repeat-like_dom_sf"/>
</dbReference>
<dbReference type="InterPro" id="IPR011009">
    <property type="entry name" value="Kinase-like_dom_sf"/>
</dbReference>
<dbReference type="InterPro" id="IPR036322">
    <property type="entry name" value="WD40_repeat_dom_sf"/>
</dbReference>
<keyword evidence="5" id="KW-0418">Kinase</keyword>
<comment type="caution">
    <text evidence="5">The sequence shown here is derived from an EMBL/GenBank/DDBJ whole genome shotgun (WGS) entry which is preliminary data.</text>
</comment>
<keyword evidence="2" id="KW-0677">Repeat</keyword>
<evidence type="ECO:0000259" key="4">
    <source>
        <dbReference type="PROSITE" id="PS50011"/>
    </source>
</evidence>
<keyword evidence="5" id="KW-0808">Transferase</keyword>
<dbReference type="SUPFAM" id="SSF56112">
    <property type="entry name" value="Protein kinase-like (PK-like)"/>
    <property type="match status" value="1"/>
</dbReference>
<dbReference type="PROSITE" id="PS50294">
    <property type="entry name" value="WD_REPEATS_REGION"/>
    <property type="match status" value="7"/>
</dbReference>
<feature type="domain" description="Protein kinase" evidence="4">
    <location>
        <begin position="36"/>
        <end position="294"/>
    </location>
</feature>
<dbReference type="PANTHER" id="PTHR19848:SF8">
    <property type="entry name" value="F-BOX AND WD REPEAT DOMAIN CONTAINING 7"/>
    <property type="match status" value="1"/>
</dbReference>
<dbReference type="CDD" id="cd00200">
    <property type="entry name" value="WD40"/>
    <property type="match status" value="1"/>
</dbReference>
<gene>
    <name evidence="5" type="ORF">QQ055_02095</name>
</gene>
<dbReference type="CDD" id="cd14014">
    <property type="entry name" value="STKc_PknB_like"/>
    <property type="match status" value="1"/>
</dbReference>
<dbReference type="PROSITE" id="PS50082">
    <property type="entry name" value="WD_REPEATS_2"/>
    <property type="match status" value="7"/>
</dbReference>
<organism evidence="5 6">
    <name type="scientific">Geitlerinema calcuttense NRMC-F 0142</name>
    <dbReference type="NCBI Taxonomy" id="2922238"/>
    <lineage>
        <taxon>Bacteria</taxon>
        <taxon>Bacillati</taxon>
        <taxon>Cyanobacteriota</taxon>
        <taxon>Cyanophyceae</taxon>
        <taxon>Geitlerinematales</taxon>
        <taxon>Geitlerinemataceae</taxon>
        <taxon>Geitlerinema</taxon>
    </lineage>
</organism>
<reference evidence="5 6" key="1">
    <citation type="submission" date="2023-06" db="EMBL/GenBank/DDBJ databases">
        <title>Whole genome sequence of Oscillatoria calcuttensis NRMC-F 0142.</title>
        <authorList>
            <person name="Shakena Fathima T."/>
            <person name="Muralitharan G."/>
            <person name="Thajuddin N."/>
        </authorList>
    </citation>
    <scope>NUCLEOTIDE SEQUENCE [LARGE SCALE GENOMIC DNA]</scope>
    <source>
        <strain evidence="5 6">NRMC-F 0142</strain>
    </source>
</reference>
<protein>
    <submittedName>
        <fullName evidence="5">Serine/threonine-protein kinase</fullName>
        <ecNumber evidence="5">2.7.11.1</ecNumber>
    </submittedName>
</protein>
<evidence type="ECO:0000256" key="2">
    <source>
        <dbReference type="ARBA" id="ARBA00022737"/>
    </source>
</evidence>
<dbReference type="EMBL" id="JASVEJ010000007">
    <property type="protein sequence ID" value="MDL5056264.1"/>
    <property type="molecule type" value="Genomic_DNA"/>
</dbReference>
<keyword evidence="1 3" id="KW-0853">WD repeat</keyword>
<dbReference type="InterPro" id="IPR001680">
    <property type="entry name" value="WD40_rpt"/>
</dbReference>
<feature type="repeat" description="WD" evidence="3">
    <location>
        <begin position="561"/>
        <end position="602"/>
    </location>
</feature>
<dbReference type="Gene3D" id="1.10.510.10">
    <property type="entry name" value="Transferase(Phosphotransferase) domain 1"/>
    <property type="match status" value="1"/>
</dbReference>
<dbReference type="Pfam" id="PF00069">
    <property type="entry name" value="Pkinase"/>
    <property type="match status" value="1"/>
</dbReference>
<dbReference type="NCBIfam" id="NF045510">
    <property type="entry name" value="4Cys_prefix_kin"/>
    <property type="match status" value="1"/>
</dbReference>
<dbReference type="Proteomes" id="UP001230986">
    <property type="component" value="Unassembled WGS sequence"/>
</dbReference>
<dbReference type="Gene3D" id="3.30.200.20">
    <property type="entry name" value="Phosphorylase Kinase, domain 1"/>
    <property type="match status" value="1"/>
</dbReference>
<feature type="repeat" description="WD" evidence="3">
    <location>
        <begin position="519"/>
        <end position="560"/>
    </location>
</feature>
<dbReference type="PANTHER" id="PTHR19848">
    <property type="entry name" value="WD40 REPEAT PROTEIN"/>
    <property type="match status" value="1"/>
</dbReference>
<dbReference type="PRINTS" id="PR00320">
    <property type="entry name" value="GPROTEINBRPT"/>
</dbReference>
<keyword evidence="6" id="KW-1185">Reference proteome</keyword>
<dbReference type="Gene3D" id="2.130.10.10">
    <property type="entry name" value="YVTN repeat-like/Quinoprotein amine dehydrogenase"/>
    <property type="match status" value="2"/>
</dbReference>
<evidence type="ECO:0000256" key="1">
    <source>
        <dbReference type="ARBA" id="ARBA00022574"/>
    </source>
</evidence>
<dbReference type="RefSeq" id="WP_286004157.1">
    <property type="nucleotide sequence ID" value="NZ_JASVEJ010000007.1"/>
</dbReference>
<evidence type="ECO:0000313" key="6">
    <source>
        <dbReference type="Proteomes" id="UP001230986"/>
    </source>
</evidence>
<evidence type="ECO:0000313" key="5">
    <source>
        <dbReference type="EMBL" id="MDL5056264.1"/>
    </source>
</evidence>
<dbReference type="InterPro" id="IPR020472">
    <property type="entry name" value="WD40_PAC1"/>
</dbReference>
<name>A0ABT7LWW5_9CYAN</name>
<dbReference type="EC" id="2.7.11.1" evidence="5"/>
<dbReference type="InterPro" id="IPR000719">
    <property type="entry name" value="Prot_kinase_dom"/>
</dbReference>
<accession>A0ABT7LWW5</accession>
<dbReference type="GO" id="GO:0004674">
    <property type="term" value="F:protein serine/threonine kinase activity"/>
    <property type="evidence" value="ECO:0007669"/>
    <property type="project" value="UniProtKB-EC"/>
</dbReference>
<sequence>MLCCINPECPNPVNPEVNAVCQACGTPMGLLRGHYRVKQLLSNQGGFGRTYLAEDIDKLNELCVIKQLAPKVQGTWALQKAKELFELEARQLQQLGEHPQIPTLYAYFEEQKQLYLVQQFIPGQTLDKVQTQAWSDRQIYDLLVSLLPVLQFIHDRQVIHRDLKPANIMQRTAIEAQYVLIDFGASKQLAFTTGGTQIGTLGYAPLEQMQQGEAYPASDLYSLGVTCFRLLTQVDPHHLFLDQGYEWVKTWKNHLRQPIGSEIVQVLDRLLQKDRDRRYASAEAVLKDLSSPPLTPVVSTLGVTQRLPSAKPRRFPIWIASTILVLSIVGGYSISRRSIPTLSEGNLSLATTIDRYLTGTIIALAIAPDGQTLVSATQDKTIKIWDWQAQALKANLVDDVLAIALTPDGQTLASGNTYRTVKLWDLRTGQPKRTLTGHQGNVFAVAFSPDGQTLASGSSDQTIKIWDIATGQLKNTLSGHTGWVRTLAITPDGQTLVSGSEDSTIKLWDIATGQLKNTLTGHQGAIRALAIAPDGETLLSGSSDNTIRIWHLPTEQLQDILTAHANYVLALALTTDGQTLVSGSSDGTIKLWDLPTRQMRDTLAEHRGSVWALAISPDRKTLVSGGEDRTIRIWRGR</sequence>
<dbReference type="SUPFAM" id="SSF50978">
    <property type="entry name" value="WD40 repeat-like"/>
    <property type="match status" value="1"/>
</dbReference>
<dbReference type="Pfam" id="PF00400">
    <property type="entry name" value="WD40"/>
    <property type="match status" value="7"/>
</dbReference>
<evidence type="ECO:0000256" key="3">
    <source>
        <dbReference type="PROSITE-ProRule" id="PRU00221"/>
    </source>
</evidence>
<feature type="repeat" description="WD" evidence="3">
    <location>
        <begin position="435"/>
        <end position="476"/>
    </location>
</feature>
<dbReference type="SMART" id="SM00220">
    <property type="entry name" value="S_TKc"/>
    <property type="match status" value="1"/>
</dbReference>
<dbReference type="PROSITE" id="PS00678">
    <property type="entry name" value="WD_REPEATS_1"/>
    <property type="match status" value="3"/>
</dbReference>
<proteinExistence type="predicted"/>
<dbReference type="InterPro" id="IPR019775">
    <property type="entry name" value="WD40_repeat_CS"/>
</dbReference>
<dbReference type="SMART" id="SM00320">
    <property type="entry name" value="WD40"/>
    <property type="match status" value="7"/>
</dbReference>
<feature type="repeat" description="WD" evidence="3">
    <location>
        <begin position="361"/>
        <end position="386"/>
    </location>
</feature>
<feature type="repeat" description="WD" evidence="3">
    <location>
        <begin position="400"/>
        <end position="434"/>
    </location>
</feature>
<feature type="repeat" description="WD" evidence="3">
    <location>
        <begin position="477"/>
        <end position="518"/>
    </location>
</feature>
<feature type="repeat" description="WD" evidence="3">
    <location>
        <begin position="603"/>
        <end position="637"/>
    </location>
</feature>